<evidence type="ECO:0000313" key="3">
    <source>
        <dbReference type="EMBL" id="KAG0487661.1"/>
    </source>
</evidence>
<evidence type="ECO:0000313" key="6">
    <source>
        <dbReference type="Proteomes" id="UP000639772"/>
    </source>
</evidence>
<reference evidence="5 6" key="1">
    <citation type="journal article" date="2020" name="Nat. Food">
        <title>A phased Vanilla planifolia genome enables genetic improvement of flavour and production.</title>
        <authorList>
            <person name="Hasing T."/>
            <person name="Tang H."/>
            <person name="Brym M."/>
            <person name="Khazi F."/>
            <person name="Huang T."/>
            <person name="Chambers A.H."/>
        </authorList>
    </citation>
    <scope>NUCLEOTIDE SEQUENCE [LARGE SCALE GENOMIC DNA]</scope>
    <source>
        <tissue evidence="4">Leaf</tissue>
    </source>
</reference>
<evidence type="ECO:0000313" key="5">
    <source>
        <dbReference type="Proteomes" id="UP000636800"/>
    </source>
</evidence>
<dbReference type="EMBL" id="JADCNM010000004">
    <property type="protein sequence ID" value="KAG0487664.1"/>
    <property type="molecule type" value="Genomic_DNA"/>
</dbReference>
<gene>
    <name evidence="3" type="ORF">HPP92_009756</name>
    <name evidence="4" type="ORF">HPP92_009759</name>
    <name evidence="2" type="ORF">HPP92_009970</name>
</gene>
<evidence type="ECO:0000313" key="4">
    <source>
        <dbReference type="EMBL" id="KAG0487664.1"/>
    </source>
</evidence>
<keyword evidence="5" id="KW-1185">Reference proteome</keyword>
<dbReference type="PROSITE" id="PS50108">
    <property type="entry name" value="CRIB"/>
    <property type="match status" value="1"/>
</dbReference>
<dbReference type="EMBL" id="JADCNM010000004">
    <property type="protein sequence ID" value="KAG0487661.1"/>
    <property type="molecule type" value="Genomic_DNA"/>
</dbReference>
<organism evidence="4 6">
    <name type="scientific">Vanilla planifolia</name>
    <name type="common">Vanilla</name>
    <dbReference type="NCBI Taxonomy" id="51239"/>
    <lineage>
        <taxon>Eukaryota</taxon>
        <taxon>Viridiplantae</taxon>
        <taxon>Streptophyta</taxon>
        <taxon>Embryophyta</taxon>
        <taxon>Tracheophyta</taxon>
        <taxon>Spermatophyta</taxon>
        <taxon>Magnoliopsida</taxon>
        <taxon>Liliopsida</taxon>
        <taxon>Asparagales</taxon>
        <taxon>Orchidaceae</taxon>
        <taxon>Vanilloideae</taxon>
        <taxon>Vanilleae</taxon>
        <taxon>Vanilla</taxon>
    </lineage>
</organism>
<accession>A0A835REV8</accession>
<dbReference type="InterPro" id="IPR044509">
    <property type="entry name" value="RIC2/4"/>
</dbReference>
<evidence type="ECO:0000259" key="1">
    <source>
        <dbReference type="PROSITE" id="PS50108"/>
    </source>
</evidence>
<sequence>MRERLERFASFPFTASCVSHSSLDVLDTHPRRPTAGQPPPLLPIADAEEREVKLKGANISAGIQKAVMKGIRSFSQLFTEREDEDVEIEIGFPTDVQHVAHIGLEGSTASGMFSGAPVSLRQFELAVSHA</sequence>
<name>A0A835REV8_VANPL</name>
<evidence type="ECO:0000313" key="2">
    <source>
        <dbReference type="EMBL" id="KAG0485891.1"/>
    </source>
</evidence>
<proteinExistence type="predicted"/>
<dbReference type="AlphaFoldDB" id="A0A835REV8"/>
<dbReference type="OrthoDB" id="678664at2759"/>
<protein>
    <recommendedName>
        <fullName evidence="1">CRIB domain-containing protein</fullName>
    </recommendedName>
</protein>
<feature type="domain" description="CRIB" evidence="1">
    <location>
        <begin position="90"/>
        <end position="103"/>
    </location>
</feature>
<comment type="caution">
    <text evidence="4">The sequence shown here is derived from an EMBL/GenBank/DDBJ whole genome shotgun (WGS) entry which is preliminary data.</text>
</comment>
<dbReference type="Proteomes" id="UP000636800">
    <property type="component" value="Unassembled WGS sequence"/>
</dbReference>
<dbReference type="InterPro" id="IPR000095">
    <property type="entry name" value="CRIB_dom"/>
</dbReference>
<dbReference type="PANTHER" id="PTHR46931">
    <property type="entry name" value="CRIB DOMAIN-CONTAINING PROTEIN RIC2"/>
    <property type="match status" value="1"/>
</dbReference>
<dbReference type="PANTHER" id="PTHR46931:SF14">
    <property type="entry name" value="CRIB DOMAIN-CONTAINING PROTEIN RIC2"/>
    <property type="match status" value="1"/>
</dbReference>
<dbReference type="Proteomes" id="UP000639772">
    <property type="component" value="Unassembled WGS sequence"/>
</dbReference>
<dbReference type="EMBL" id="JADCNL010000004">
    <property type="protein sequence ID" value="KAG0485891.1"/>
    <property type="molecule type" value="Genomic_DNA"/>
</dbReference>